<comment type="caution">
    <text evidence="3">The sequence shown here is derived from an EMBL/GenBank/DDBJ whole genome shotgun (WGS) entry which is preliminary data.</text>
</comment>
<accession>A0ABV8TN80</accession>
<dbReference type="RefSeq" id="WP_381743455.1">
    <property type="nucleotide sequence ID" value="NZ_JBHSDP010000027.1"/>
</dbReference>
<keyword evidence="4" id="KW-1185">Reference proteome</keyword>
<keyword evidence="1" id="KW-0808">Transferase</keyword>
<reference evidence="4" key="1">
    <citation type="journal article" date="2019" name="Int. J. Syst. Evol. Microbiol.">
        <title>The Global Catalogue of Microorganisms (GCM) 10K type strain sequencing project: providing services to taxonomists for standard genome sequencing and annotation.</title>
        <authorList>
            <consortium name="The Broad Institute Genomics Platform"/>
            <consortium name="The Broad Institute Genome Sequencing Center for Infectious Disease"/>
            <person name="Wu L."/>
            <person name="Ma J."/>
        </authorList>
    </citation>
    <scope>NUCLEOTIDE SEQUENCE [LARGE SCALE GENOMIC DNA]</scope>
    <source>
        <strain evidence="4">PCU 347</strain>
    </source>
</reference>
<dbReference type="Gene3D" id="3.30.565.10">
    <property type="entry name" value="Histidine kinase-like ATPase, C-terminal domain"/>
    <property type="match status" value="1"/>
</dbReference>
<dbReference type="InterPro" id="IPR036890">
    <property type="entry name" value="HATPase_C_sf"/>
</dbReference>
<keyword evidence="3" id="KW-0067">ATP-binding</keyword>
<keyword evidence="3" id="KW-0547">Nucleotide-binding</keyword>
<protein>
    <submittedName>
        <fullName evidence="3">ATP-binding protein</fullName>
    </submittedName>
</protein>
<dbReference type="Proteomes" id="UP001595824">
    <property type="component" value="Unassembled WGS sequence"/>
</dbReference>
<name>A0ABV8TN80_9ACTN</name>
<evidence type="ECO:0000313" key="4">
    <source>
        <dbReference type="Proteomes" id="UP001595824"/>
    </source>
</evidence>
<keyword evidence="1" id="KW-0418">Kinase</keyword>
<dbReference type="Pfam" id="PF13581">
    <property type="entry name" value="HATPase_c_2"/>
    <property type="match status" value="1"/>
</dbReference>
<dbReference type="PANTHER" id="PTHR35526">
    <property type="entry name" value="ANTI-SIGMA-F FACTOR RSBW-RELATED"/>
    <property type="match status" value="1"/>
</dbReference>
<evidence type="ECO:0000313" key="3">
    <source>
        <dbReference type="EMBL" id="MFC4331973.1"/>
    </source>
</evidence>
<evidence type="ECO:0000256" key="1">
    <source>
        <dbReference type="ARBA" id="ARBA00022527"/>
    </source>
</evidence>
<organism evidence="3 4">
    <name type="scientific">Streptomyces andamanensis</name>
    <dbReference type="NCBI Taxonomy" id="1565035"/>
    <lineage>
        <taxon>Bacteria</taxon>
        <taxon>Bacillati</taxon>
        <taxon>Actinomycetota</taxon>
        <taxon>Actinomycetes</taxon>
        <taxon>Kitasatosporales</taxon>
        <taxon>Streptomycetaceae</taxon>
        <taxon>Streptomyces</taxon>
    </lineage>
</organism>
<dbReference type="GO" id="GO:0005524">
    <property type="term" value="F:ATP binding"/>
    <property type="evidence" value="ECO:0007669"/>
    <property type="project" value="UniProtKB-KW"/>
</dbReference>
<feature type="domain" description="Histidine kinase/HSP90-like ATPase" evidence="2">
    <location>
        <begin position="27"/>
        <end position="134"/>
    </location>
</feature>
<dbReference type="SUPFAM" id="SSF55874">
    <property type="entry name" value="ATPase domain of HSP90 chaperone/DNA topoisomerase II/histidine kinase"/>
    <property type="match status" value="1"/>
</dbReference>
<dbReference type="EMBL" id="JBHSDP010000027">
    <property type="protein sequence ID" value="MFC4331973.1"/>
    <property type="molecule type" value="Genomic_DNA"/>
</dbReference>
<dbReference type="PANTHER" id="PTHR35526:SF3">
    <property type="entry name" value="ANTI-SIGMA-F FACTOR RSBW"/>
    <property type="match status" value="1"/>
</dbReference>
<gene>
    <name evidence="3" type="ORF">ACFPC0_30250</name>
</gene>
<evidence type="ECO:0000259" key="2">
    <source>
        <dbReference type="Pfam" id="PF13581"/>
    </source>
</evidence>
<proteinExistence type="predicted"/>
<dbReference type="InterPro" id="IPR003594">
    <property type="entry name" value="HATPase_dom"/>
</dbReference>
<dbReference type="CDD" id="cd16936">
    <property type="entry name" value="HATPase_RsbW-like"/>
    <property type="match status" value="1"/>
</dbReference>
<keyword evidence="1" id="KW-0723">Serine/threonine-protein kinase</keyword>
<sequence>MNDYFPSVLAGPRPAQYRLILTAGEHSAGHIRRIVRSHLAEWGLAELTDAVELGVTELVANVVRHVPDRHCTLVLLQREAGVRVEVTDGSSELPVAPAEVPWEAESGRGLLLLDAVADKWGVDRWRQGGKTVWFECGPAPCPPDQVRG</sequence>
<dbReference type="InterPro" id="IPR050267">
    <property type="entry name" value="Anti-sigma-factor_SerPK"/>
</dbReference>